<proteinExistence type="inferred from homology"/>
<dbReference type="Proteomes" id="UP000295122">
    <property type="component" value="Unassembled WGS sequence"/>
</dbReference>
<gene>
    <name evidence="6" type="ORF">EV668_4965</name>
</gene>
<keyword evidence="7" id="KW-1185">Reference proteome</keyword>
<dbReference type="InterPro" id="IPR011330">
    <property type="entry name" value="Glyco_hydro/deAcase_b/a-brl"/>
</dbReference>
<dbReference type="PROSITE" id="PS51677">
    <property type="entry name" value="NODB"/>
    <property type="match status" value="1"/>
</dbReference>
<reference evidence="6 7" key="1">
    <citation type="submission" date="2019-03" db="EMBL/GenBank/DDBJ databases">
        <title>Genomic Encyclopedia of Type Strains, Phase IV (KMG-IV): sequencing the most valuable type-strain genomes for metagenomic binning, comparative biology and taxonomic classification.</title>
        <authorList>
            <person name="Goeker M."/>
        </authorList>
    </citation>
    <scope>NUCLEOTIDE SEQUENCE [LARGE SCALE GENOMIC DNA]</scope>
    <source>
        <strain evidence="6 7">DSM 25903</strain>
    </source>
</reference>
<dbReference type="Pfam" id="PF01522">
    <property type="entry name" value="Polysacc_deac_1"/>
    <property type="match status" value="1"/>
</dbReference>
<evidence type="ECO:0000256" key="1">
    <source>
        <dbReference type="ARBA" id="ARBA00003236"/>
    </source>
</evidence>
<evidence type="ECO:0000313" key="6">
    <source>
        <dbReference type="EMBL" id="TDR84517.1"/>
    </source>
</evidence>
<dbReference type="EMBL" id="SNZR01000020">
    <property type="protein sequence ID" value="TDR84517.1"/>
    <property type="molecule type" value="Genomic_DNA"/>
</dbReference>
<comment type="function">
    <text evidence="1">Is involved in generating a small heat-stable compound (Nod), an acylated oligomer of N-acetylglucosamine, that stimulates mitosis in various plant protoplasts.</text>
</comment>
<dbReference type="Gene3D" id="3.20.20.370">
    <property type="entry name" value="Glycoside hydrolase/deacetylase"/>
    <property type="match status" value="1"/>
</dbReference>
<dbReference type="GO" id="GO:0016810">
    <property type="term" value="F:hydrolase activity, acting on carbon-nitrogen (but not peptide) bonds"/>
    <property type="evidence" value="ECO:0007669"/>
    <property type="project" value="InterPro"/>
</dbReference>
<evidence type="ECO:0000256" key="3">
    <source>
        <dbReference type="ARBA" id="ARBA00020071"/>
    </source>
</evidence>
<sequence length="288" mass="31545">MATKRNAPERRRAPAGMRWPGDRNVAVVFNVAYEAWSDGAASGLGPMGNPLPGGAFDPNADSYGRYGANAGIRRLMGVLADAGVSANIFTSGILAERDPEQVKAVAAAGHEIMGHGYAQNLIPATLSEEDDESSIRRTTELLQDATGKRPTGWVSPRATADGSTMRRLIRHGYKWQADVVDDDLPYLERYEEGDLVAVPLCIDFNDLSHSMRFGRTPRQFVEIFQDTLEQALAASRDTVILDILVHTHCYGRPAGAWAYGALAKMCADRKDIWLTTRGRIAEHFLSEL</sequence>
<dbReference type="PANTHER" id="PTHR43123">
    <property type="entry name" value="POLYSACCHARIDE DEACETYLASE-RELATED"/>
    <property type="match status" value="1"/>
</dbReference>
<feature type="domain" description="NodB homology" evidence="5">
    <location>
        <begin position="50"/>
        <end position="288"/>
    </location>
</feature>
<dbReference type="CDD" id="cd10916">
    <property type="entry name" value="CE4_PuuE_HpPgdA_like"/>
    <property type="match status" value="1"/>
</dbReference>
<name>A0A4R7BKW7_9HYPH</name>
<dbReference type="PANTHER" id="PTHR43123:SF4">
    <property type="entry name" value="POLYSACCHARIDE DEACETYLASE"/>
    <property type="match status" value="1"/>
</dbReference>
<dbReference type="SUPFAM" id="SSF88713">
    <property type="entry name" value="Glycoside hydrolase/deacetylase"/>
    <property type="match status" value="1"/>
</dbReference>
<dbReference type="InterPro" id="IPR002509">
    <property type="entry name" value="NODB_dom"/>
</dbReference>
<accession>A0A4R7BKW7</accession>
<organism evidence="6 7">
    <name type="scientific">Enterovirga rhinocerotis</name>
    <dbReference type="NCBI Taxonomy" id="1339210"/>
    <lineage>
        <taxon>Bacteria</taxon>
        <taxon>Pseudomonadati</taxon>
        <taxon>Pseudomonadota</taxon>
        <taxon>Alphaproteobacteria</taxon>
        <taxon>Hyphomicrobiales</taxon>
        <taxon>Methylobacteriaceae</taxon>
        <taxon>Enterovirga</taxon>
    </lineage>
</organism>
<protein>
    <recommendedName>
        <fullName evidence="3">Chitooligosaccharide deacetylase</fullName>
    </recommendedName>
    <alternativeName>
        <fullName evidence="4">Nodulation protein B</fullName>
    </alternativeName>
</protein>
<evidence type="ECO:0000259" key="5">
    <source>
        <dbReference type="PROSITE" id="PS51677"/>
    </source>
</evidence>
<evidence type="ECO:0000256" key="4">
    <source>
        <dbReference type="ARBA" id="ARBA00032976"/>
    </source>
</evidence>
<dbReference type="GO" id="GO:0005975">
    <property type="term" value="P:carbohydrate metabolic process"/>
    <property type="evidence" value="ECO:0007669"/>
    <property type="project" value="InterPro"/>
</dbReference>
<dbReference type="AlphaFoldDB" id="A0A4R7BKW7"/>
<evidence type="ECO:0000313" key="7">
    <source>
        <dbReference type="Proteomes" id="UP000295122"/>
    </source>
</evidence>
<evidence type="ECO:0000256" key="2">
    <source>
        <dbReference type="ARBA" id="ARBA00010973"/>
    </source>
</evidence>
<comment type="caution">
    <text evidence="6">The sequence shown here is derived from an EMBL/GenBank/DDBJ whole genome shotgun (WGS) entry which is preliminary data.</text>
</comment>
<comment type="similarity">
    <text evidence="2">Belongs to the polysaccharide deacetylase family.</text>
</comment>